<dbReference type="InterPro" id="IPR005583">
    <property type="entry name" value="YaaA"/>
</dbReference>
<dbReference type="KEGG" id="nak:EH165_08105"/>
<reference evidence="1 2" key="1">
    <citation type="submission" date="2018-11" db="EMBL/GenBank/DDBJ databases">
        <authorList>
            <person name="Da X."/>
        </authorList>
    </citation>
    <scope>NUCLEOTIDE SEQUENCE [LARGE SCALE GENOMIC DNA]</scope>
    <source>
        <strain evidence="1 2">S14-144</strain>
    </source>
</reference>
<dbReference type="PANTHER" id="PTHR30283:SF4">
    <property type="entry name" value="PEROXIDE STRESS RESISTANCE PROTEIN YAAA"/>
    <property type="match status" value="1"/>
</dbReference>
<name>A0A3G8ZMS7_9ACTN</name>
<dbReference type="GO" id="GO:0005829">
    <property type="term" value="C:cytosol"/>
    <property type="evidence" value="ECO:0007669"/>
    <property type="project" value="TreeGrafter"/>
</dbReference>
<protein>
    <submittedName>
        <fullName evidence="1">Peroxide stress protein YaaA</fullName>
    </submittedName>
</protein>
<evidence type="ECO:0000313" key="1">
    <source>
        <dbReference type="EMBL" id="AZI58107.1"/>
    </source>
</evidence>
<sequence>MFILLPPSETKLQGGDGTPLDVHRLAFPSLTASRLALMAALSDLCSDLPAARKALGVASTKDPELLANLHLTSAPTMPALNRYTGVLFDHLAVGTMTRVERARADSRIMITSALFGMVAASDPIPAYRLSAGSILPGVPTISAWWKPHLSPILANIDGPVIDLRSSSYASFAPAPGAIRVQVMTETSSGERTVVSHFNKATKGDLARILSTSRATIDGVSALLKVARRAGMAIERTSPNLLTVVT</sequence>
<evidence type="ECO:0000313" key="2">
    <source>
        <dbReference type="Proteomes" id="UP000268084"/>
    </source>
</evidence>
<keyword evidence="2" id="KW-1185">Reference proteome</keyword>
<reference evidence="1 2" key="2">
    <citation type="submission" date="2018-12" db="EMBL/GenBank/DDBJ databases">
        <title>Nakamurella antarcticus sp. nov., isolated from Antarctica South Shetland Islands soil.</title>
        <authorList>
            <person name="Peng F."/>
        </authorList>
    </citation>
    <scope>NUCLEOTIDE SEQUENCE [LARGE SCALE GENOMIC DNA]</scope>
    <source>
        <strain evidence="1 2">S14-144</strain>
    </source>
</reference>
<dbReference type="AlphaFoldDB" id="A0A3G8ZMS7"/>
<proteinExistence type="predicted"/>
<dbReference type="Pfam" id="PF03883">
    <property type="entry name" value="H2O2_YaaD"/>
    <property type="match status" value="1"/>
</dbReference>
<dbReference type="GO" id="GO:0033194">
    <property type="term" value="P:response to hydroperoxide"/>
    <property type="evidence" value="ECO:0007669"/>
    <property type="project" value="TreeGrafter"/>
</dbReference>
<accession>A0A3G8ZMS7</accession>
<gene>
    <name evidence="1" type="ORF">EH165_08105</name>
</gene>
<dbReference type="RefSeq" id="WP_124799017.1">
    <property type="nucleotide sequence ID" value="NZ_CP034170.1"/>
</dbReference>
<dbReference type="Proteomes" id="UP000268084">
    <property type="component" value="Chromosome"/>
</dbReference>
<dbReference type="PANTHER" id="PTHR30283">
    <property type="entry name" value="PEROXIDE STRESS RESPONSE PROTEIN YAAA"/>
    <property type="match status" value="1"/>
</dbReference>
<dbReference type="EMBL" id="CP034170">
    <property type="protein sequence ID" value="AZI58107.1"/>
    <property type="molecule type" value="Genomic_DNA"/>
</dbReference>
<dbReference type="OrthoDB" id="3210767at2"/>
<organism evidence="1 2">
    <name type="scientific">Nakamurella antarctica</name>
    <dbReference type="NCBI Taxonomy" id="1902245"/>
    <lineage>
        <taxon>Bacteria</taxon>
        <taxon>Bacillati</taxon>
        <taxon>Actinomycetota</taxon>
        <taxon>Actinomycetes</taxon>
        <taxon>Nakamurellales</taxon>
        <taxon>Nakamurellaceae</taxon>
        <taxon>Nakamurella</taxon>
    </lineage>
</organism>